<dbReference type="EMBL" id="JBDJPC010000009">
    <property type="protein sequence ID" value="KAL1492237.1"/>
    <property type="molecule type" value="Genomic_DNA"/>
</dbReference>
<dbReference type="InterPro" id="IPR001834">
    <property type="entry name" value="CBR-like"/>
</dbReference>
<evidence type="ECO:0000256" key="10">
    <source>
        <dbReference type="ARBA" id="ARBA00023136"/>
    </source>
</evidence>
<dbReference type="SUPFAM" id="SSF52343">
    <property type="entry name" value="Ferredoxin reductase-like, C-terminal NADP-linked domain"/>
    <property type="match status" value="1"/>
</dbReference>
<keyword evidence="5" id="KW-0496">Mitochondrion</keyword>
<dbReference type="FunFam" id="3.40.50.80:FF:000019">
    <property type="entry name" value="NADH-cytochrome b5 reductase"/>
    <property type="match status" value="1"/>
</dbReference>
<reference evidence="15 16" key="1">
    <citation type="submission" date="2024-05" db="EMBL/GenBank/DDBJ databases">
        <title>Genetic variation in Jamaican populations of the coffee berry borer (Hypothenemus hampei).</title>
        <authorList>
            <person name="Errbii M."/>
            <person name="Myrie A."/>
        </authorList>
    </citation>
    <scope>NUCLEOTIDE SEQUENCE [LARGE SCALE GENOMIC DNA]</scope>
    <source>
        <strain evidence="15">JA-Hopewell-2020-01-JO</strain>
        <tissue evidence="15">Whole body</tissue>
    </source>
</reference>
<dbReference type="SUPFAM" id="SSF63380">
    <property type="entry name" value="Riboflavin synthase domain-like"/>
    <property type="match status" value="1"/>
</dbReference>
<evidence type="ECO:0000256" key="11">
    <source>
        <dbReference type="PIRSR" id="PIRSR601834-1"/>
    </source>
</evidence>
<feature type="transmembrane region" description="Helical" evidence="13">
    <location>
        <begin position="6"/>
        <end position="30"/>
    </location>
</feature>
<dbReference type="GO" id="GO:0090524">
    <property type="term" value="F:cytochrome-b5 reductase activity, acting on NADH"/>
    <property type="evidence" value="ECO:0007669"/>
    <property type="project" value="UniProtKB-EC"/>
</dbReference>
<feature type="binding site" evidence="11">
    <location>
        <position position="99"/>
    </location>
    <ligand>
        <name>FAD</name>
        <dbReference type="ChEBI" id="CHEBI:57692"/>
    </ligand>
</feature>
<dbReference type="Proteomes" id="UP001566132">
    <property type="component" value="Unassembled WGS sequence"/>
</dbReference>
<dbReference type="PRINTS" id="PR00371">
    <property type="entry name" value="FPNCR"/>
</dbReference>
<dbReference type="EC" id="1.6.2.2" evidence="12"/>
<name>A0ABD1EC66_HYPHA</name>
<keyword evidence="4 13" id="KW-0812">Transmembrane</keyword>
<dbReference type="GO" id="GO:0005741">
    <property type="term" value="C:mitochondrial outer membrane"/>
    <property type="evidence" value="ECO:0007669"/>
    <property type="project" value="UniProtKB-SubCell"/>
</dbReference>
<evidence type="ECO:0000256" key="2">
    <source>
        <dbReference type="ARBA" id="ARBA00004294"/>
    </source>
</evidence>
<feature type="binding site" evidence="11">
    <location>
        <position position="133"/>
    </location>
    <ligand>
        <name>FAD</name>
        <dbReference type="ChEBI" id="CHEBI:57692"/>
    </ligand>
</feature>
<feature type="binding site" evidence="11">
    <location>
        <position position="101"/>
    </location>
    <ligand>
        <name>FAD</name>
        <dbReference type="ChEBI" id="CHEBI:57692"/>
    </ligand>
</feature>
<keyword evidence="8 12" id="KW-0560">Oxidoreductase</keyword>
<evidence type="ECO:0000256" key="8">
    <source>
        <dbReference type="ARBA" id="ARBA00023002"/>
    </source>
</evidence>
<comment type="subcellular location">
    <subcellularLocation>
        <location evidence="2">Mitochondrion outer membrane</location>
    </subcellularLocation>
</comment>
<evidence type="ECO:0000256" key="3">
    <source>
        <dbReference type="ARBA" id="ARBA00022630"/>
    </source>
</evidence>
<accession>A0ABD1EC66</accession>
<keyword evidence="3 11" id="KW-0285">Flavoprotein</keyword>
<evidence type="ECO:0000256" key="7">
    <source>
        <dbReference type="ARBA" id="ARBA00022989"/>
    </source>
</evidence>
<proteinExistence type="inferred from homology"/>
<dbReference type="InterPro" id="IPR001709">
    <property type="entry name" value="Flavoprot_Pyr_Nucl_cyt_Rdtase"/>
</dbReference>
<protein>
    <recommendedName>
        <fullName evidence="12">NADH-cytochrome b5 reductase</fullName>
        <ecNumber evidence="12">1.6.2.2</ecNumber>
    </recommendedName>
</protein>
<feature type="domain" description="FAD-binding FR-type" evidence="14">
    <location>
        <begin position="47"/>
        <end position="159"/>
    </location>
</feature>
<dbReference type="Pfam" id="PF00970">
    <property type="entry name" value="FAD_binding_6"/>
    <property type="match status" value="1"/>
</dbReference>
<dbReference type="InterPro" id="IPR001433">
    <property type="entry name" value="OxRdtase_FAD/NAD-bd"/>
</dbReference>
<dbReference type="PANTHER" id="PTHR19370:SF185">
    <property type="entry name" value="NADH-CYTOCHROME B5 REDUCTASE"/>
    <property type="match status" value="1"/>
</dbReference>
<evidence type="ECO:0000313" key="16">
    <source>
        <dbReference type="Proteomes" id="UP001566132"/>
    </source>
</evidence>
<evidence type="ECO:0000256" key="1">
    <source>
        <dbReference type="ARBA" id="ARBA00001974"/>
    </source>
</evidence>
<comment type="catalytic activity">
    <reaction evidence="12">
        <text>2 Fe(III)-[cytochrome b5] + NADH = 2 Fe(II)-[cytochrome b5] + NAD(+) + H(+)</text>
        <dbReference type="Rhea" id="RHEA:46680"/>
        <dbReference type="Rhea" id="RHEA-COMP:10438"/>
        <dbReference type="Rhea" id="RHEA-COMP:10439"/>
        <dbReference type="ChEBI" id="CHEBI:15378"/>
        <dbReference type="ChEBI" id="CHEBI:29033"/>
        <dbReference type="ChEBI" id="CHEBI:29034"/>
        <dbReference type="ChEBI" id="CHEBI:57540"/>
        <dbReference type="ChEBI" id="CHEBI:57945"/>
        <dbReference type="EC" id="1.6.2.2"/>
    </reaction>
</comment>
<dbReference type="Pfam" id="PF00175">
    <property type="entry name" value="NAD_binding_1"/>
    <property type="match status" value="1"/>
</dbReference>
<evidence type="ECO:0000313" key="15">
    <source>
        <dbReference type="EMBL" id="KAL1492237.1"/>
    </source>
</evidence>
<dbReference type="AlphaFoldDB" id="A0ABD1EC66"/>
<organism evidence="15 16">
    <name type="scientific">Hypothenemus hampei</name>
    <name type="common">Coffee berry borer</name>
    <dbReference type="NCBI Taxonomy" id="57062"/>
    <lineage>
        <taxon>Eukaryota</taxon>
        <taxon>Metazoa</taxon>
        <taxon>Ecdysozoa</taxon>
        <taxon>Arthropoda</taxon>
        <taxon>Hexapoda</taxon>
        <taxon>Insecta</taxon>
        <taxon>Pterygota</taxon>
        <taxon>Neoptera</taxon>
        <taxon>Endopterygota</taxon>
        <taxon>Coleoptera</taxon>
        <taxon>Polyphaga</taxon>
        <taxon>Cucujiformia</taxon>
        <taxon>Curculionidae</taxon>
        <taxon>Scolytinae</taxon>
        <taxon>Hypothenemus</taxon>
    </lineage>
</organism>
<keyword evidence="5" id="KW-1000">Mitochondrion outer membrane</keyword>
<dbReference type="InterPro" id="IPR008333">
    <property type="entry name" value="Cbr1-like_FAD-bd_dom"/>
</dbReference>
<dbReference type="Gene3D" id="3.40.50.80">
    <property type="entry name" value="Nucleotide-binding domain of ferredoxin-NADP reductase (FNR) module"/>
    <property type="match status" value="1"/>
</dbReference>
<evidence type="ECO:0000256" key="6">
    <source>
        <dbReference type="ARBA" id="ARBA00022827"/>
    </source>
</evidence>
<feature type="binding site" evidence="11">
    <location>
        <position position="117"/>
    </location>
    <ligand>
        <name>FAD</name>
        <dbReference type="ChEBI" id="CHEBI:57692"/>
    </ligand>
</feature>
<dbReference type="Gene3D" id="2.40.30.10">
    <property type="entry name" value="Translation factors"/>
    <property type="match status" value="1"/>
</dbReference>
<keyword evidence="10 13" id="KW-0472">Membrane</keyword>
<dbReference type="PANTHER" id="PTHR19370">
    <property type="entry name" value="NADH-CYTOCHROME B5 REDUCTASE"/>
    <property type="match status" value="1"/>
</dbReference>
<dbReference type="PROSITE" id="PS51384">
    <property type="entry name" value="FAD_FR"/>
    <property type="match status" value="1"/>
</dbReference>
<feature type="binding site" evidence="11">
    <location>
        <position position="192"/>
    </location>
    <ligand>
        <name>FAD</name>
        <dbReference type="ChEBI" id="CHEBI:57692"/>
    </ligand>
</feature>
<dbReference type="FunFam" id="2.40.30.10:FF:000021">
    <property type="entry name" value="NADH-cytochrome b5 reductase"/>
    <property type="match status" value="1"/>
</dbReference>
<evidence type="ECO:0000259" key="14">
    <source>
        <dbReference type="PROSITE" id="PS51384"/>
    </source>
</evidence>
<evidence type="ECO:0000256" key="4">
    <source>
        <dbReference type="ARBA" id="ARBA00022692"/>
    </source>
</evidence>
<gene>
    <name evidence="15" type="ORF">ABEB36_012719</name>
</gene>
<dbReference type="InterPro" id="IPR017938">
    <property type="entry name" value="Riboflavin_synthase-like_b-brl"/>
</dbReference>
<keyword evidence="16" id="KW-1185">Reference proteome</keyword>
<dbReference type="PRINTS" id="PR00406">
    <property type="entry name" value="CYTB5RDTASE"/>
</dbReference>
<keyword evidence="9 12" id="KW-0520">NAD</keyword>
<evidence type="ECO:0000256" key="13">
    <source>
        <dbReference type="SAM" id="Phobius"/>
    </source>
</evidence>
<dbReference type="CDD" id="cd06183">
    <property type="entry name" value="cyt_b5_reduct_like"/>
    <property type="match status" value="1"/>
</dbReference>
<comment type="similarity">
    <text evidence="12">Belongs to the flavoprotein pyridine nucleotide cytochrome reductase family.</text>
</comment>
<evidence type="ECO:0000256" key="9">
    <source>
        <dbReference type="ARBA" id="ARBA00023027"/>
    </source>
</evidence>
<keyword evidence="7 13" id="KW-1133">Transmembrane helix</keyword>
<dbReference type="InterPro" id="IPR039261">
    <property type="entry name" value="FNR_nucleotide-bd"/>
</dbReference>
<dbReference type="InterPro" id="IPR017927">
    <property type="entry name" value="FAD-bd_FR_type"/>
</dbReference>
<keyword evidence="6 11" id="KW-0274">FAD</keyword>
<evidence type="ECO:0000256" key="5">
    <source>
        <dbReference type="ARBA" id="ARBA00022787"/>
    </source>
</evidence>
<comment type="cofactor">
    <cofactor evidence="1 11 12">
        <name>FAD</name>
        <dbReference type="ChEBI" id="CHEBI:57692"/>
    </cofactor>
</comment>
<sequence length="310" mass="34847">MSPSLSVPGLIPIAVGVAVVVSSYVIYHFYFDKKTRKGPRILLEDPNHRYAISLRRRYEINHNTKVFQFSLPEKDMILGLPIGQHVNLSAIVGGDLISRSYTPVSVDYNCKGIVEFVIKIYEKNPPKFPNGGKFTLYLNQIRSGTQLWIRGPLGKIKYIDRSTFAIQATAKSKAQIHKVKKVNMIAGGTGITPMYQIIMQICNDNEDTTLVSLIHANQTTGDIILDDEITEFANINGDQFKLYYTVDTTEGSEQWPYGVGYVNEDMIRENLYPPEEGTITLMCGPPPMIQKACIPNLLKLGYPENTIFTF</sequence>
<comment type="caution">
    <text evidence="15">The sequence shown here is derived from an EMBL/GenBank/DDBJ whole genome shotgun (WGS) entry which is preliminary data.</text>
</comment>
<feature type="binding site" evidence="11">
    <location>
        <position position="119"/>
    </location>
    <ligand>
        <name>FAD</name>
        <dbReference type="ChEBI" id="CHEBI:57692"/>
    </ligand>
</feature>
<evidence type="ECO:0000256" key="12">
    <source>
        <dbReference type="RuleBase" id="RU361226"/>
    </source>
</evidence>